<dbReference type="EMBL" id="CP007014">
    <property type="protein sequence ID" value="AHG43535.1"/>
    <property type="molecule type" value="Genomic_DNA"/>
</dbReference>
<dbReference type="AlphaFoldDB" id="W0N241"/>
<gene>
    <name evidence="1" type="ORF">N018_09490</name>
</gene>
<proteinExistence type="predicted"/>
<reference evidence="1 2" key="1">
    <citation type="submission" date="2013-12" db="EMBL/GenBank/DDBJ databases">
        <title>Interactions Between Genome Architecture and Virulence Genes in Pseudomonas syringae, strain CC1557 as a model.</title>
        <authorList>
            <person name="Baltrus D."/>
            <person name="Hockett K."/>
            <person name="Karlsrud E."/>
            <person name="Dougherty K."/>
            <person name="Nishimura M."/>
        </authorList>
    </citation>
    <scope>NUCLEOTIDE SEQUENCE [LARGE SCALE GENOMIC DNA]</scope>
    <source>
        <strain evidence="1 2">CC1557</strain>
    </source>
</reference>
<evidence type="ECO:0000313" key="2">
    <source>
        <dbReference type="Proteomes" id="UP000019089"/>
    </source>
</evidence>
<dbReference type="Proteomes" id="UP000019089">
    <property type="component" value="Chromosome"/>
</dbReference>
<organism evidence="1 2">
    <name type="scientific">Pseudomonas syringae CC1557</name>
    <dbReference type="NCBI Taxonomy" id="1357279"/>
    <lineage>
        <taxon>Bacteria</taxon>
        <taxon>Pseudomonadati</taxon>
        <taxon>Pseudomonadota</taxon>
        <taxon>Gammaproteobacteria</taxon>
        <taxon>Pseudomonadales</taxon>
        <taxon>Pseudomonadaceae</taxon>
        <taxon>Pseudomonas</taxon>
        <taxon>Pseudomonas syringae</taxon>
    </lineage>
</organism>
<name>W0N241_PSESX</name>
<dbReference type="STRING" id="1357279.N018_09490"/>
<protein>
    <submittedName>
        <fullName evidence="1">Uncharacterized protein</fullName>
    </submittedName>
</protein>
<sequence>MIRERRVTYDDWSRLITTLPEESVINRSYATHSSDELATMLEVVHSDGATRTLAGEQKFEGLQRLTGNTGLDTLYHSDAFGRVDGIEQGAL</sequence>
<accession>W0N241</accession>
<dbReference type="KEGG" id="psyr:N018_09490"/>
<dbReference type="HOGENOM" id="CLU_2424690_0_0_6"/>
<evidence type="ECO:0000313" key="1">
    <source>
        <dbReference type="EMBL" id="AHG43535.1"/>
    </source>
</evidence>